<evidence type="ECO:0000313" key="9">
    <source>
        <dbReference type="Proteomes" id="UP000267187"/>
    </source>
</evidence>
<dbReference type="PIRSF" id="PIRSF006091">
    <property type="entry name" value="E_trnsport_RnfG"/>
    <property type="match status" value="1"/>
</dbReference>
<organism evidence="8 9">
    <name type="scientific">Umboniibacter marinipuniceus</name>
    <dbReference type="NCBI Taxonomy" id="569599"/>
    <lineage>
        <taxon>Bacteria</taxon>
        <taxon>Pseudomonadati</taxon>
        <taxon>Pseudomonadota</taxon>
        <taxon>Gammaproteobacteria</taxon>
        <taxon>Cellvibrionales</taxon>
        <taxon>Cellvibrionaceae</taxon>
        <taxon>Umboniibacter</taxon>
    </lineage>
</organism>
<accession>A0A3M0A8G3</accession>
<keyword evidence="1 6" id="KW-0813">Transport</keyword>
<comment type="subunit">
    <text evidence="6">The complex is composed of six subunits: RnfA, RnfB, RnfC, RnfD, RnfE and RnfG.</text>
</comment>
<dbReference type="GO" id="GO:0005886">
    <property type="term" value="C:plasma membrane"/>
    <property type="evidence" value="ECO:0007669"/>
    <property type="project" value="UniProtKB-SubCell"/>
</dbReference>
<dbReference type="NCBIfam" id="NF002519">
    <property type="entry name" value="PRK01908.1"/>
    <property type="match status" value="1"/>
</dbReference>
<evidence type="ECO:0000256" key="3">
    <source>
        <dbReference type="ARBA" id="ARBA00022630"/>
    </source>
</evidence>
<keyword evidence="4 6" id="KW-0288">FMN</keyword>
<evidence type="ECO:0000256" key="1">
    <source>
        <dbReference type="ARBA" id="ARBA00022448"/>
    </source>
</evidence>
<dbReference type="GO" id="GO:0022900">
    <property type="term" value="P:electron transport chain"/>
    <property type="evidence" value="ECO:0007669"/>
    <property type="project" value="UniProtKB-UniRule"/>
</dbReference>
<keyword evidence="6" id="KW-0997">Cell inner membrane</keyword>
<dbReference type="PANTHER" id="PTHR36118:SF1">
    <property type="entry name" value="ION-TRANSLOCATING OXIDOREDUCTASE COMPLEX SUBUNIT G"/>
    <property type="match status" value="1"/>
</dbReference>
<evidence type="ECO:0000256" key="6">
    <source>
        <dbReference type="HAMAP-Rule" id="MF_00479"/>
    </source>
</evidence>
<name>A0A3M0A8G3_9GAMM</name>
<dbReference type="HAMAP" id="MF_00479">
    <property type="entry name" value="RsxG_RnfG"/>
    <property type="match status" value="1"/>
</dbReference>
<keyword evidence="5 6" id="KW-0249">Electron transport</keyword>
<keyword evidence="6" id="KW-0812">Transmembrane</keyword>
<dbReference type="AlphaFoldDB" id="A0A3M0A8G3"/>
<evidence type="ECO:0000256" key="5">
    <source>
        <dbReference type="ARBA" id="ARBA00022982"/>
    </source>
</evidence>
<dbReference type="SMART" id="SM00900">
    <property type="entry name" value="FMN_bind"/>
    <property type="match status" value="1"/>
</dbReference>
<comment type="similarity">
    <text evidence="6">Belongs to the RnfG family.</text>
</comment>
<comment type="cofactor">
    <cofactor evidence="6">
        <name>FMN</name>
        <dbReference type="ChEBI" id="CHEBI:58210"/>
    </cofactor>
</comment>
<keyword evidence="6" id="KW-1278">Translocase</keyword>
<evidence type="ECO:0000256" key="2">
    <source>
        <dbReference type="ARBA" id="ARBA00022553"/>
    </source>
</evidence>
<feature type="domain" description="FMN-binding" evidence="7">
    <location>
        <begin position="103"/>
        <end position="195"/>
    </location>
</feature>
<dbReference type="Pfam" id="PF04205">
    <property type="entry name" value="FMN_bind"/>
    <property type="match status" value="1"/>
</dbReference>
<dbReference type="Proteomes" id="UP000267187">
    <property type="component" value="Unassembled WGS sequence"/>
</dbReference>
<evidence type="ECO:0000256" key="4">
    <source>
        <dbReference type="ARBA" id="ARBA00022643"/>
    </source>
</evidence>
<protein>
    <recommendedName>
        <fullName evidence="6">Ion-translocating oxidoreductase complex subunit G</fullName>
        <ecNumber evidence="6">7.-.-.-</ecNumber>
    </recommendedName>
    <alternativeName>
        <fullName evidence="6">Rnf electron transport complex subunit G</fullName>
    </alternativeName>
</protein>
<dbReference type="NCBIfam" id="TIGR01947">
    <property type="entry name" value="rnfG"/>
    <property type="match status" value="1"/>
</dbReference>
<feature type="modified residue" description="FMN phosphoryl threonine" evidence="6">
    <location>
        <position position="178"/>
    </location>
</feature>
<dbReference type="EC" id="7.-.-.-" evidence="6"/>
<dbReference type="OrthoDB" id="9784165at2"/>
<dbReference type="InterPro" id="IPR007329">
    <property type="entry name" value="FMN-bd"/>
</dbReference>
<keyword evidence="9" id="KW-1185">Reference proteome</keyword>
<dbReference type="GO" id="GO:0009055">
    <property type="term" value="F:electron transfer activity"/>
    <property type="evidence" value="ECO:0007669"/>
    <property type="project" value="InterPro"/>
</dbReference>
<evidence type="ECO:0000259" key="7">
    <source>
        <dbReference type="SMART" id="SM00900"/>
    </source>
</evidence>
<keyword evidence="2 6" id="KW-0597">Phosphoprotein</keyword>
<keyword evidence="6" id="KW-0472">Membrane</keyword>
<proteinExistence type="inferred from homology"/>
<gene>
    <name evidence="6" type="primary">rnfG</name>
    <name evidence="8" type="ORF">DFR27_1213</name>
</gene>
<keyword evidence="6" id="KW-1003">Cell membrane</keyword>
<dbReference type="PANTHER" id="PTHR36118">
    <property type="entry name" value="ION-TRANSLOCATING OXIDOREDUCTASE COMPLEX SUBUNIT G"/>
    <property type="match status" value="1"/>
</dbReference>
<dbReference type="EMBL" id="REFJ01000002">
    <property type="protein sequence ID" value="RMA81393.1"/>
    <property type="molecule type" value="Genomic_DNA"/>
</dbReference>
<comment type="function">
    <text evidence="6">Part of a membrane-bound complex that couples electron transfer with translocation of ions across the membrane.</text>
</comment>
<dbReference type="InterPro" id="IPR010209">
    <property type="entry name" value="Ion_transpt_RnfG/RsxG"/>
</dbReference>
<evidence type="ECO:0000313" key="8">
    <source>
        <dbReference type="EMBL" id="RMA81393.1"/>
    </source>
</evidence>
<dbReference type="GO" id="GO:0010181">
    <property type="term" value="F:FMN binding"/>
    <property type="evidence" value="ECO:0007669"/>
    <property type="project" value="InterPro"/>
</dbReference>
<keyword evidence="6" id="KW-1133">Transmembrane helix</keyword>
<comment type="subcellular location">
    <subcellularLocation>
        <location evidence="6">Cell inner membrane</location>
        <topology evidence="6">Single-pass membrane protein</topology>
    </subcellularLocation>
</comment>
<keyword evidence="3 6" id="KW-0285">Flavoprotein</keyword>
<sequence length="209" mass="22840">MKTTRSILDAVLRLLGFGIATALLLGGTYSFTKDKISTQQELAAQRLYSQLIDTNSYTNNLNETAIDTPAFLATVTHSDAPVLLATNHDELAAVLIPTDALDGYSGRIKLLIAIDKHGNLLAVRVLAHRETPGLGDAIEVSKSDWILGFNNLPYSLEDRAGWDVAKYGGDFDQFTGATVTPRAVVRQVERTLNAIAEESTWLKELQTHE</sequence>
<reference evidence="8 9" key="1">
    <citation type="submission" date="2018-10" db="EMBL/GenBank/DDBJ databases">
        <title>Genomic Encyclopedia of Type Strains, Phase IV (KMG-IV): sequencing the most valuable type-strain genomes for metagenomic binning, comparative biology and taxonomic classification.</title>
        <authorList>
            <person name="Goeker M."/>
        </authorList>
    </citation>
    <scope>NUCLEOTIDE SEQUENCE [LARGE SCALE GENOMIC DNA]</scope>
    <source>
        <strain evidence="8 9">DSM 25080</strain>
    </source>
</reference>
<comment type="caution">
    <text evidence="8">The sequence shown here is derived from an EMBL/GenBank/DDBJ whole genome shotgun (WGS) entry which is preliminary data.</text>
</comment>
<dbReference type="RefSeq" id="WP_121876536.1">
    <property type="nucleotide sequence ID" value="NZ_REFJ01000002.1"/>
</dbReference>